<dbReference type="AlphaFoldDB" id="A0A834JSJ0"/>
<dbReference type="EMBL" id="JACSDZ010000010">
    <property type="protein sequence ID" value="KAF7393849.1"/>
    <property type="molecule type" value="Genomic_DNA"/>
</dbReference>
<dbReference type="Proteomes" id="UP000617340">
    <property type="component" value="Unassembled WGS sequence"/>
</dbReference>
<accession>A0A834JSJ0</accession>
<evidence type="ECO:0000313" key="2">
    <source>
        <dbReference type="Proteomes" id="UP000617340"/>
    </source>
</evidence>
<reference evidence="1" key="1">
    <citation type="journal article" date="2020" name="G3 (Bethesda)">
        <title>High-Quality Assemblies for Three Invasive Social Wasps from the &lt;i&gt;Vespula&lt;/i&gt; Genus.</title>
        <authorList>
            <person name="Harrop T.W.R."/>
            <person name="Guhlin J."/>
            <person name="McLaughlin G.M."/>
            <person name="Permina E."/>
            <person name="Stockwell P."/>
            <person name="Gilligan J."/>
            <person name="Le Lec M.F."/>
            <person name="Gruber M.A.M."/>
            <person name="Quinn O."/>
            <person name="Lovegrove M."/>
            <person name="Duncan E.J."/>
            <person name="Remnant E.J."/>
            <person name="Van Eeckhoven J."/>
            <person name="Graham B."/>
            <person name="Knapp R.A."/>
            <person name="Langford K.W."/>
            <person name="Kronenberg Z."/>
            <person name="Press M.O."/>
            <person name="Eacker S.M."/>
            <person name="Wilson-Rankin E.E."/>
            <person name="Purcell J."/>
            <person name="Lester P.J."/>
            <person name="Dearden P.K."/>
        </authorList>
    </citation>
    <scope>NUCLEOTIDE SEQUENCE</scope>
    <source>
        <strain evidence="1">Linc-1</strain>
    </source>
</reference>
<comment type="caution">
    <text evidence="1">The sequence shown here is derived from an EMBL/GenBank/DDBJ whole genome shotgun (WGS) entry which is preliminary data.</text>
</comment>
<organism evidence="1 2">
    <name type="scientific">Vespula germanica</name>
    <name type="common">German yellow jacket</name>
    <name type="synonym">Paravespula germanica</name>
    <dbReference type="NCBI Taxonomy" id="30212"/>
    <lineage>
        <taxon>Eukaryota</taxon>
        <taxon>Metazoa</taxon>
        <taxon>Ecdysozoa</taxon>
        <taxon>Arthropoda</taxon>
        <taxon>Hexapoda</taxon>
        <taxon>Insecta</taxon>
        <taxon>Pterygota</taxon>
        <taxon>Neoptera</taxon>
        <taxon>Endopterygota</taxon>
        <taxon>Hymenoptera</taxon>
        <taxon>Apocrita</taxon>
        <taxon>Aculeata</taxon>
        <taxon>Vespoidea</taxon>
        <taxon>Vespidae</taxon>
        <taxon>Vespinae</taxon>
        <taxon>Vespula</taxon>
    </lineage>
</organism>
<sequence length="119" mass="13301">MDSDDDSVLGNRFIALRHINQSQMPIVPTDTCLCSTEVGIGRRLKDGNRFALATSSKVNLFALPQTQPHRSDRDTEGTGYKMGGWFNLQREPLGFYRGLLPRNFALSGSANPRALDKRF</sequence>
<proteinExistence type="predicted"/>
<name>A0A834JSJ0_VESGE</name>
<evidence type="ECO:0000313" key="1">
    <source>
        <dbReference type="EMBL" id="KAF7393849.1"/>
    </source>
</evidence>
<keyword evidence="2" id="KW-1185">Reference proteome</keyword>
<gene>
    <name evidence="1" type="ORF">HZH68_010668</name>
</gene>
<protein>
    <submittedName>
        <fullName evidence="1">Uncharacterized protein</fullName>
    </submittedName>
</protein>